<dbReference type="GO" id="GO:0016740">
    <property type="term" value="F:transferase activity"/>
    <property type="evidence" value="ECO:0007669"/>
    <property type="project" value="UniProtKB-KW"/>
</dbReference>
<keyword evidence="9" id="KW-0408">Iron</keyword>
<name>A0A6J4SVW9_9ACTN</name>
<keyword evidence="6" id="KW-0479">Metal-binding</keyword>
<evidence type="ECO:0000256" key="5">
    <source>
        <dbReference type="ARBA" id="ARBA00022679"/>
    </source>
</evidence>
<evidence type="ECO:0000256" key="4">
    <source>
        <dbReference type="ARBA" id="ARBA00011738"/>
    </source>
</evidence>
<evidence type="ECO:0000256" key="8">
    <source>
        <dbReference type="ARBA" id="ARBA00022977"/>
    </source>
</evidence>
<evidence type="ECO:0000256" key="10">
    <source>
        <dbReference type="ARBA" id="ARBA00033171"/>
    </source>
</evidence>
<keyword evidence="5" id="KW-0808">Transferase</keyword>
<protein>
    <recommendedName>
        <fullName evidence="10">Thiamine pyrimidine synthase</fullName>
    </recommendedName>
</protein>
<evidence type="ECO:0000256" key="1">
    <source>
        <dbReference type="ARBA" id="ARBA00003469"/>
    </source>
</evidence>
<sequence>MTPRGIVRFVLACAVPLAIGGCGSEDTSATPARVADLSVALDFTPNAVHAPLFMAADRGADTRRGLRLRIRQPGEGPDALKLLAAGRIDVGIVDIHDLGLARERGVDVVGIGALVQRPLAALVGQPGLRRPRDLEDKTVGVSGLPSDPAFLRAIVEADGGRYAKIRQVTIGFTAVSALLSGKVDAVPVFWNAEGVALRERGRAVSEFRVERFGAPAYPEVVFMARRETVREQPGRLRAFLAAVADGVGATRADPGRAARLIADAAGAGEAKLVRAQLDATLPLFSPPVRLDRRVLEDWAAFDARIGLLEARPDVGAAFAFDLAP</sequence>
<evidence type="ECO:0000256" key="6">
    <source>
        <dbReference type="ARBA" id="ARBA00022723"/>
    </source>
</evidence>
<evidence type="ECO:0000256" key="7">
    <source>
        <dbReference type="ARBA" id="ARBA00022898"/>
    </source>
</evidence>
<dbReference type="PANTHER" id="PTHR31528">
    <property type="entry name" value="4-AMINO-5-HYDROXYMETHYL-2-METHYLPYRIMIDINE PHOSPHATE SYNTHASE THI11-RELATED"/>
    <property type="match status" value="1"/>
</dbReference>
<evidence type="ECO:0000256" key="2">
    <source>
        <dbReference type="ARBA" id="ARBA00004948"/>
    </source>
</evidence>
<dbReference type="InterPro" id="IPR027939">
    <property type="entry name" value="NMT1/THI5"/>
</dbReference>
<gene>
    <name evidence="13" type="ORF">AVDCRST_MAG53-2490</name>
</gene>
<organism evidence="13">
    <name type="scientific">uncultured Solirubrobacteraceae bacterium</name>
    <dbReference type="NCBI Taxonomy" id="1162706"/>
    <lineage>
        <taxon>Bacteria</taxon>
        <taxon>Bacillati</taxon>
        <taxon>Actinomycetota</taxon>
        <taxon>Thermoleophilia</taxon>
        <taxon>Solirubrobacterales</taxon>
        <taxon>Solirubrobacteraceae</taxon>
        <taxon>environmental samples</taxon>
    </lineage>
</organism>
<dbReference type="InterPro" id="IPR015168">
    <property type="entry name" value="SsuA/THI5"/>
</dbReference>
<accession>A0A6J4SVW9</accession>
<evidence type="ECO:0000256" key="3">
    <source>
        <dbReference type="ARBA" id="ARBA00009406"/>
    </source>
</evidence>
<comment type="pathway">
    <text evidence="2">Cofactor biosynthesis; thiamine diphosphate biosynthesis.</text>
</comment>
<dbReference type="Pfam" id="PF09084">
    <property type="entry name" value="NMT1"/>
    <property type="match status" value="1"/>
</dbReference>
<comment type="function">
    <text evidence="1">Responsible for the formation of the pyrimidine heterocycle in the thiamine biosynthesis pathway. Catalyzes the formation of hydroxymethylpyrimidine phosphate (HMP-P) from histidine and pyridoxal phosphate (PLP). The protein uses PLP and the active site histidine to form HMP-P, generating an inactive enzyme. The enzyme can only undergo a single turnover, which suggests it is a suicide enzyme.</text>
</comment>
<dbReference type="GO" id="GO:0009228">
    <property type="term" value="P:thiamine biosynthetic process"/>
    <property type="evidence" value="ECO:0007669"/>
    <property type="project" value="UniProtKB-KW"/>
</dbReference>
<dbReference type="GO" id="GO:0046872">
    <property type="term" value="F:metal ion binding"/>
    <property type="evidence" value="ECO:0007669"/>
    <property type="project" value="UniProtKB-KW"/>
</dbReference>
<evidence type="ECO:0000256" key="9">
    <source>
        <dbReference type="ARBA" id="ARBA00023004"/>
    </source>
</evidence>
<dbReference type="AlphaFoldDB" id="A0A6J4SVW9"/>
<proteinExistence type="inferred from homology"/>
<dbReference type="Gene3D" id="3.40.190.10">
    <property type="entry name" value="Periplasmic binding protein-like II"/>
    <property type="match status" value="2"/>
</dbReference>
<feature type="domain" description="SsuA/THI5-like" evidence="12">
    <location>
        <begin position="46"/>
        <end position="257"/>
    </location>
</feature>
<comment type="subunit">
    <text evidence="4">Homodimer.</text>
</comment>
<evidence type="ECO:0000256" key="11">
    <source>
        <dbReference type="ARBA" id="ARBA00048179"/>
    </source>
</evidence>
<dbReference type="SUPFAM" id="SSF53850">
    <property type="entry name" value="Periplasmic binding protein-like II"/>
    <property type="match status" value="1"/>
</dbReference>
<keyword evidence="7" id="KW-0663">Pyridoxal phosphate</keyword>
<dbReference type="EMBL" id="CADCVR010000076">
    <property type="protein sequence ID" value="CAA9506987.1"/>
    <property type="molecule type" value="Genomic_DNA"/>
</dbReference>
<keyword evidence="8" id="KW-0784">Thiamine biosynthesis</keyword>
<reference evidence="13" key="1">
    <citation type="submission" date="2020-02" db="EMBL/GenBank/DDBJ databases">
        <authorList>
            <person name="Meier V. D."/>
        </authorList>
    </citation>
    <scope>NUCLEOTIDE SEQUENCE</scope>
    <source>
        <strain evidence="13">AVDCRST_MAG53</strain>
    </source>
</reference>
<comment type="catalytic activity">
    <reaction evidence="11">
        <text>N(6)-(pyridoxal phosphate)-L-lysyl-[4-amino-5-hydroxymethyl-2-methylpyrimidine phosphate synthase] + L-histidyl-[4-amino-5-hydroxymethyl-2-methylpyrimidine phosphate synthase] + 2 Fe(3+) + 4 H2O = L-lysyl-[4-amino-5-hydroxymethyl-2-methylpyrimidine phosphate synthase] + (2S)-2-amino-5-hydroxy-4-oxopentanoyl-[4-amino-5-hydroxymethyl-2-methylpyrimidine phosphate synthase] + 4-amino-2-methyl-5-(phosphooxymethyl)pyrimidine + 3-oxopropanoate + 2 Fe(2+) + 2 H(+)</text>
        <dbReference type="Rhea" id="RHEA:65756"/>
        <dbReference type="Rhea" id="RHEA-COMP:16892"/>
        <dbReference type="Rhea" id="RHEA-COMP:16893"/>
        <dbReference type="Rhea" id="RHEA-COMP:16894"/>
        <dbReference type="Rhea" id="RHEA-COMP:16895"/>
        <dbReference type="ChEBI" id="CHEBI:15377"/>
        <dbReference type="ChEBI" id="CHEBI:15378"/>
        <dbReference type="ChEBI" id="CHEBI:29033"/>
        <dbReference type="ChEBI" id="CHEBI:29034"/>
        <dbReference type="ChEBI" id="CHEBI:29969"/>
        <dbReference type="ChEBI" id="CHEBI:29979"/>
        <dbReference type="ChEBI" id="CHEBI:33190"/>
        <dbReference type="ChEBI" id="CHEBI:58354"/>
        <dbReference type="ChEBI" id="CHEBI:143915"/>
        <dbReference type="ChEBI" id="CHEBI:157692"/>
    </reaction>
    <physiologicalReaction direction="left-to-right" evidence="11">
        <dbReference type="Rhea" id="RHEA:65757"/>
    </physiologicalReaction>
</comment>
<evidence type="ECO:0000259" key="12">
    <source>
        <dbReference type="Pfam" id="PF09084"/>
    </source>
</evidence>
<evidence type="ECO:0000313" key="13">
    <source>
        <dbReference type="EMBL" id="CAA9506987.1"/>
    </source>
</evidence>
<dbReference type="PANTHER" id="PTHR31528:SF1">
    <property type="entry name" value="4-AMINO-5-HYDROXYMETHYL-2-METHYLPYRIMIDINE PHOSPHATE SYNTHASE THI11-RELATED"/>
    <property type="match status" value="1"/>
</dbReference>
<dbReference type="PROSITE" id="PS51257">
    <property type="entry name" value="PROKAR_LIPOPROTEIN"/>
    <property type="match status" value="1"/>
</dbReference>
<comment type="similarity">
    <text evidence="3">Belongs to the NMT1/THI5 family.</text>
</comment>